<dbReference type="RefSeq" id="WP_099384146.1">
    <property type="nucleotide sequence ID" value="NZ_PEBD01000010.1"/>
</dbReference>
<dbReference type="InterPro" id="IPR042485">
    <property type="entry name" value="T7SS_EccB_R3"/>
</dbReference>
<comment type="caution">
    <text evidence="11">The sequence shown here is derived from an EMBL/GenBank/DDBJ whole genome shotgun (WGS) entry which is preliminary data.</text>
</comment>
<dbReference type="PANTHER" id="PTHR40765:SF2">
    <property type="entry name" value="ESX-2 SECRETION SYSTEM ATPASE ECCB2"/>
    <property type="match status" value="1"/>
</dbReference>
<dbReference type="PANTHER" id="PTHR40765">
    <property type="entry name" value="ESX-2 SECRETION SYSTEM ATPASE ECCB2"/>
    <property type="match status" value="1"/>
</dbReference>
<dbReference type="InterPro" id="IPR007795">
    <property type="entry name" value="T7SS_EccB"/>
</dbReference>
<evidence type="ECO:0000256" key="5">
    <source>
        <dbReference type="ARBA" id="ARBA00022741"/>
    </source>
</evidence>
<dbReference type="GO" id="GO:0005576">
    <property type="term" value="C:extracellular region"/>
    <property type="evidence" value="ECO:0007669"/>
    <property type="project" value="TreeGrafter"/>
</dbReference>
<feature type="transmembrane region" description="Helical" evidence="10">
    <location>
        <begin position="41"/>
        <end position="64"/>
    </location>
</feature>
<dbReference type="AlphaFoldDB" id="A0A2G3PJ51"/>
<evidence type="ECO:0000256" key="6">
    <source>
        <dbReference type="ARBA" id="ARBA00022801"/>
    </source>
</evidence>
<evidence type="ECO:0000313" key="11">
    <source>
        <dbReference type="EMBL" id="PHV65835.1"/>
    </source>
</evidence>
<reference evidence="11 12" key="1">
    <citation type="submission" date="2017-10" db="EMBL/GenBank/DDBJ databases">
        <title>The draft genome sequence of Williamsia sp. BULT 1.1 isolated from the semi-arid grassland soils from South Africa.</title>
        <authorList>
            <person name="Kabwe M.H."/>
            <person name="Govender N."/>
            <person name="Mutseka Lunga P."/>
            <person name="Vikram S."/>
            <person name="Makhalanyane T.P."/>
        </authorList>
    </citation>
    <scope>NUCLEOTIDE SEQUENCE [LARGE SCALE GENOMIC DNA]</scope>
    <source>
        <strain evidence="11 12">BULT 1.1</strain>
    </source>
</reference>
<evidence type="ECO:0000313" key="12">
    <source>
        <dbReference type="Proteomes" id="UP000225108"/>
    </source>
</evidence>
<evidence type="ECO:0000256" key="1">
    <source>
        <dbReference type="ARBA" id="ARBA00004162"/>
    </source>
</evidence>
<keyword evidence="9 10" id="KW-0472">Membrane</keyword>
<gene>
    <name evidence="11" type="primary">eccB</name>
    <name evidence="11" type="ORF">CSW57_19225</name>
</gene>
<comment type="similarity">
    <text evidence="2">Belongs to the EccB family.</text>
</comment>
<protein>
    <submittedName>
        <fullName evidence="11">Type VII secretion protein EccB</fullName>
    </submittedName>
</protein>
<dbReference type="Pfam" id="PF05108">
    <property type="entry name" value="T7SS_ESX1_EccB"/>
    <property type="match status" value="1"/>
</dbReference>
<evidence type="ECO:0000256" key="9">
    <source>
        <dbReference type="ARBA" id="ARBA00023136"/>
    </source>
</evidence>
<name>A0A2G3PJ51_WILMA</name>
<accession>A0A2G3PJ51</accession>
<dbReference type="EMBL" id="PEBD01000010">
    <property type="protein sequence ID" value="PHV65835.1"/>
    <property type="molecule type" value="Genomic_DNA"/>
</dbReference>
<keyword evidence="5" id="KW-0547">Nucleotide-binding</keyword>
<evidence type="ECO:0000256" key="2">
    <source>
        <dbReference type="ARBA" id="ARBA00008149"/>
    </source>
</evidence>
<dbReference type="GO" id="GO:0005524">
    <property type="term" value="F:ATP binding"/>
    <property type="evidence" value="ECO:0007669"/>
    <property type="project" value="UniProtKB-KW"/>
</dbReference>
<comment type="subcellular location">
    <subcellularLocation>
        <location evidence="1">Cell membrane</location>
        <topology evidence="1">Single-pass membrane protein</topology>
    </subcellularLocation>
</comment>
<evidence type="ECO:0000256" key="10">
    <source>
        <dbReference type="SAM" id="Phobius"/>
    </source>
</evidence>
<dbReference type="Gene3D" id="2.40.50.910">
    <property type="entry name" value="Type VII secretion system EccB, repeat 3 domain"/>
    <property type="match status" value="1"/>
</dbReference>
<evidence type="ECO:0000256" key="8">
    <source>
        <dbReference type="ARBA" id="ARBA00022989"/>
    </source>
</evidence>
<keyword evidence="8 10" id="KW-1133">Transmembrane helix</keyword>
<evidence type="ECO:0000256" key="7">
    <source>
        <dbReference type="ARBA" id="ARBA00022840"/>
    </source>
</evidence>
<dbReference type="GO" id="GO:0016787">
    <property type="term" value="F:hydrolase activity"/>
    <property type="evidence" value="ECO:0007669"/>
    <property type="project" value="UniProtKB-KW"/>
</dbReference>
<dbReference type="InterPro" id="IPR044857">
    <property type="entry name" value="T7SS_EccB_R1"/>
</dbReference>
<keyword evidence="6" id="KW-0378">Hydrolase</keyword>
<dbReference type="Gene3D" id="3.30.2390.20">
    <property type="entry name" value="Type VII secretion system EccB, repeat 1 domain"/>
    <property type="match status" value="1"/>
</dbReference>
<keyword evidence="7" id="KW-0067">ATP-binding</keyword>
<evidence type="ECO:0000256" key="4">
    <source>
        <dbReference type="ARBA" id="ARBA00022692"/>
    </source>
</evidence>
<dbReference type="NCBIfam" id="TIGR03919">
    <property type="entry name" value="T7SS_EccB"/>
    <property type="match status" value="1"/>
</dbReference>
<keyword evidence="4 10" id="KW-0812">Transmembrane</keyword>
<organism evidence="11 12">
    <name type="scientific">Williamsia marianensis</name>
    <dbReference type="NCBI Taxonomy" id="85044"/>
    <lineage>
        <taxon>Bacteria</taxon>
        <taxon>Bacillati</taxon>
        <taxon>Actinomycetota</taxon>
        <taxon>Actinomycetes</taxon>
        <taxon>Mycobacteriales</taxon>
        <taxon>Nocardiaceae</taxon>
        <taxon>Williamsia</taxon>
    </lineage>
</organism>
<proteinExistence type="inferred from homology"/>
<dbReference type="GO" id="GO:0005886">
    <property type="term" value="C:plasma membrane"/>
    <property type="evidence" value="ECO:0007669"/>
    <property type="project" value="UniProtKB-SubCell"/>
</dbReference>
<dbReference type="Proteomes" id="UP000225108">
    <property type="component" value="Unassembled WGS sequence"/>
</dbReference>
<sequence length="487" mass="50675">MPAQLTTKAQVNGYRFLLRRLEHALIRRDVRMLHDPMRSQLRSLMVGLILAILVLAGFGVYGLIKPQGSVGKSQIIISKKAGAMYVVLDGRLHPVLNLASARLITGSDESPKSVGEKKLTGYARGPLLGIPGAPAALPGPADTKRSNWVVCDTTSAGQVSTTVQGVAPVLGEQMRSAGGTDGPGDEAVLVSSAGQVHLIGAGRRSRVDTESVPVRRALDLDHAEVREVSSGVLNAFPETDPIAVPDISNRGAPSALGRDTPVGSVFKVTALSGEATFYVALAQGVQRIGEVAAEIIRQADRSGADSVPTLNPGALTGVETVSILPTDDFPTAPPRFADDTADPVVCAAWSRSVDDHEASLRTLLGSVLPLRPRDKPVPLSGADGPGPGLDAAFVTPGRGHYIQATGSEPDSTRAESLFYVNDSGVRFGVPDAATADVIGLGRDPLPAPWSVISLLAVGPTLNQYDALVSHDGIAPNLAGAQFEPPGN</sequence>
<keyword evidence="3" id="KW-1003">Cell membrane</keyword>
<evidence type="ECO:0000256" key="3">
    <source>
        <dbReference type="ARBA" id="ARBA00022475"/>
    </source>
</evidence>